<feature type="non-terminal residue" evidence="2">
    <location>
        <position position="1"/>
    </location>
</feature>
<keyword evidence="1" id="KW-0812">Transmembrane</keyword>
<reference evidence="2" key="2">
    <citation type="submission" date="2021-04" db="EMBL/GenBank/DDBJ databases">
        <authorList>
            <person name="Gilroy R."/>
        </authorList>
    </citation>
    <scope>NUCLEOTIDE SEQUENCE</scope>
    <source>
        <strain evidence="2">ChiBcec1-1630</strain>
    </source>
</reference>
<organism evidence="2 3">
    <name type="scientific">Candidatus Eisenbergiella intestinigallinarum</name>
    <dbReference type="NCBI Taxonomy" id="2838549"/>
    <lineage>
        <taxon>Bacteria</taxon>
        <taxon>Bacillati</taxon>
        <taxon>Bacillota</taxon>
        <taxon>Clostridia</taxon>
        <taxon>Lachnospirales</taxon>
        <taxon>Lachnospiraceae</taxon>
        <taxon>Eisenbergiella</taxon>
    </lineage>
</organism>
<comment type="caution">
    <text evidence="2">The sequence shown here is derived from an EMBL/GenBank/DDBJ whole genome shotgun (WGS) entry which is preliminary data.</text>
</comment>
<feature type="transmembrane region" description="Helical" evidence="1">
    <location>
        <begin position="20"/>
        <end position="39"/>
    </location>
</feature>
<evidence type="ECO:0000256" key="1">
    <source>
        <dbReference type="SAM" id="Phobius"/>
    </source>
</evidence>
<dbReference type="EMBL" id="DWVS01000042">
    <property type="protein sequence ID" value="HJC86768.1"/>
    <property type="molecule type" value="Genomic_DNA"/>
</dbReference>
<proteinExistence type="predicted"/>
<gene>
    <name evidence="2" type="ORF">H9926_01970</name>
</gene>
<sequence>VLLSVLAAALGGWMDGIWTAAFPLVFLWLLSAIGIWVNLKLPSFDWESETNVVKQSLSLPISMLAGSVSVLPAAGAVFLVEYVFTQNLWAELAVKGGILILAILGGTLLYRSCCRVSWEALG</sequence>
<dbReference type="Proteomes" id="UP000823922">
    <property type="component" value="Unassembled WGS sequence"/>
</dbReference>
<name>A0A9D2QIL6_9FIRM</name>
<feature type="transmembrane region" description="Helical" evidence="1">
    <location>
        <begin position="92"/>
        <end position="110"/>
    </location>
</feature>
<keyword evidence="1" id="KW-0472">Membrane</keyword>
<protein>
    <submittedName>
        <fullName evidence="2">Uncharacterized protein</fullName>
    </submittedName>
</protein>
<feature type="transmembrane region" description="Helical" evidence="1">
    <location>
        <begin position="59"/>
        <end position="80"/>
    </location>
</feature>
<evidence type="ECO:0000313" key="2">
    <source>
        <dbReference type="EMBL" id="HJC86768.1"/>
    </source>
</evidence>
<evidence type="ECO:0000313" key="3">
    <source>
        <dbReference type="Proteomes" id="UP000823922"/>
    </source>
</evidence>
<dbReference type="AlphaFoldDB" id="A0A9D2QIL6"/>
<keyword evidence="1" id="KW-1133">Transmembrane helix</keyword>
<reference evidence="2" key="1">
    <citation type="journal article" date="2021" name="PeerJ">
        <title>Extensive microbial diversity within the chicken gut microbiome revealed by metagenomics and culture.</title>
        <authorList>
            <person name="Gilroy R."/>
            <person name="Ravi A."/>
            <person name="Getino M."/>
            <person name="Pursley I."/>
            <person name="Horton D.L."/>
            <person name="Alikhan N.F."/>
            <person name="Baker D."/>
            <person name="Gharbi K."/>
            <person name="Hall N."/>
            <person name="Watson M."/>
            <person name="Adriaenssens E.M."/>
            <person name="Foster-Nyarko E."/>
            <person name="Jarju S."/>
            <person name="Secka A."/>
            <person name="Antonio M."/>
            <person name="Oren A."/>
            <person name="Chaudhuri R.R."/>
            <person name="La Ragione R."/>
            <person name="Hildebrand F."/>
            <person name="Pallen M.J."/>
        </authorList>
    </citation>
    <scope>NUCLEOTIDE SEQUENCE</scope>
    <source>
        <strain evidence="2">ChiBcec1-1630</strain>
    </source>
</reference>
<accession>A0A9D2QIL6</accession>